<protein>
    <submittedName>
        <fullName evidence="6">OmpA family protein</fullName>
    </submittedName>
</protein>
<dbReference type="PANTHER" id="PTHR30329">
    <property type="entry name" value="STATOR ELEMENT OF FLAGELLAR MOTOR COMPLEX"/>
    <property type="match status" value="1"/>
</dbReference>
<accession>A0ABX7BEJ1</accession>
<name>A0ABX7BEJ1_9PROT</name>
<dbReference type="Gene3D" id="3.30.1330.60">
    <property type="entry name" value="OmpA-like domain"/>
    <property type="match status" value="1"/>
</dbReference>
<organism evidence="6 7">
    <name type="scientific">Skermanella cutis</name>
    <dbReference type="NCBI Taxonomy" id="2775420"/>
    <lineage>
        <taxon>Bacteria</taxon>
        <taxon>Pseudomonadati</taxon>
        <taxon>Pseudomonadota</taxon>
        <taxon>Alphaproteobacteria</taxon>
        <taxon>Rhodospirillales</taxon>
        <taxon>Azospirillaceae</taxon>
        <taxon>Skermanella</taxon>
    </lineage>
</organism>
<keyword evidence="3" id="KW-0998">Cell outer membrane</keyword>
<evidence type="ECO:0000256" key="2">
    <source>
        <dbReference type="ARBA" id="ARBA00023136"/>
    </source>
</evidence>
<dbReference type="CDD" id="cd07185">
    <property type="entry name" value="OmpA_C-like"/>
    <property type="match status" value="1"/>
</dbReference>
<dbReference type="PROSITE" id="PS01068">
    <property type="entry name" value="OMPA_1"/>
    <property type="match status" value="1"/>
</dbReference>
<dbReference type="Pfam" id="PF00691">
    <property type="entry name" value="OmpA"/>
    <property type="match status" value="1"/>
</dbReference>
<evidence type="ECO:0000313" key="7">
    <source>
        <dbReference type="Proteomes" id="UP000595197"/>
    </source>
</evidence>
<comment type="subcellular location">
    <subcellularLocation>
        <location evidence="1">Cell outer membrane</location>
    </subcellularLocation>
</comment>
<sequence length="112" mass="12348">MDEKAFGFRINFAFDSAVIPAESFEYIDTIGQVMQESPDLRIKVEGHTDASGSDAYNQTLSEKRARAVAEYLVVKHRIAGSRIQAAGMGEGHPLTANAFDKANRRVQFARAN</sequence>
<dbReference type="PROSITE" id="PS51123">
    <property type="entry name" value="OMPA_2"/>
    <property type="match status" value="1"/>
</dbReference>
<dbReference type="InterPro" id="IPR050330">
    <property type="entry name" value="Bact_OuterMem_StrucFunc"/>
</dbReference>
<evidence type="ECO:0000256" key="4">
    <source>
        <dbReference type="PROSITE-ProRule" id="PRU00473"/>
    </source>
</evidence>
<evidence type="ECO:0000313" key="6">
    <source>
        <dbReference type="EMBL" id="QQP92554.1"/>
    </source>
</evidence>
<dbReference type="PANTHER" id="PTHR30329:SF21">
    <property type="entry name" value="LIPOPROTEIN YIAD-RELATED"/>
    <property type="match status" value="1"/>
</dbReference>
<dbReference type="Proteomes" id="UP000595197">
    <property type="component" value="Chromosome"/>
</dbReference>
<evidence type="ECO:0000256" key="1">
    <source>
        <dbReference type="ARBA" id="ARBA00004442"/>
    </source>
</evidence>
<reference evidence="6" key="1">
    <citation type="submission" date="2021-02" db="EMBL/GenBank/DDBJ databases">
        <title>Skermanella TT6 skin isolate.</title>
        <authorList>
            <person name="Lee K."/>
            <person name="Ganzorig M."/>
        </authorList>
    </citation>
    <scope>NUCLEOTIDE SEQUENCE</scope>
    <source>
        <strain evidence="6">TT6</strain>
    </source>
</reference>
<dbReference type="InterPro" id="IPR036737">
    <property type="entry name" value="OmpA-like_sf"/>
</dbReference>
<proteinExistence type="predicted"/>
<evidence type="ECO:0000256" key="3">
    <source>
        <dbReference type="ARBA" id="ARBA00023237"/>
    </source>
</evidence>
<dbReference type="EMBL" id="CP067420">
    <property type="protein sequence ID" value="QQP92554.1"/>
    <property type="molecule type" value="Genomic_DNA"/>
</dbReference>
<feature type="domain" description="OmpA-like" evidence="5">
    <location>
        <begin position="1"/>
        <end position="112"/>
    </location>
</feature>
<evidence type="ECO:0000259" key="5">
    <source>
        <dbReference type="PROSITE" id="PS51123"/>
    </source>
</evidence>
<dbReference type="PRINTS" id="PR01021">
    <property type="entry name" value="OMPADOMAIN"/>
</dbReference>
<dbReference type="InterPro" id="IPR006690">
    <property type="entry name" value="OMPA-like_CS"/>
</dbReference>
<keyword evidence="7" id="KW-1185">Reference proteome</keyword>
<keyword evidence="2 4" id="KW-0472">Membrane</keyword>
<dbReference type="InterPro" id="IPR006665">
    <property type="entry name" value="OmpA-like"/>
</dbReference>
<dbReference type="SUPFAM" id="SSF103088">
    <property type="entry name" value="OmpA-like"/>
    <property type="match status" value="1"/>
</dbReference>
<dbReference type="InterPro" id="IPR006664">
    <property type="entry name" value="OMP_bac"/>
</dbReference>
<gene>
    <name evidence="6" type="ORF">IGS68_21210</name>
</gene>